<gene>
    <name evidence="1" type="ORF">ABIA69_000156</name>
</gene>
<dbReference type="EMBL" id="JBEPSB010000001">
    <property type="protein sequence ID" value="MET4559013.1"/>
    <property type="molecule type" value="Genomic_DNA"/>
</dbReference>
<evidence type="ECO:0000313" key="1">
    <source>
        <dbReference type="EMBL" id="MET4559013.1"/>
    </source>
</evidence>
<sequence length="39" mass="4133">MKFDLDGMLSNPKIGLTKSGLFMLIACSSTKTTKGVNIA</sequence>
<reference evidence="1 2" key="1">
    <citation type="submission" date="2024-06" db="EMBL/GenBank/DDBJ databases">
        <title>Sorghum-associated microbial communities from plants grown in Nebraska, USA.</title>
        <authorList>
            <person name="Schachtman D."/>
        </authorList>
    </citation>
    <scope>NUCLEOTIDE SEQUENCE [LARGE SCALE GENOMIC DNA]</scope>
    <source>
        <strain evidence="1 2">736</strain>
    </source>
</reference>
<accession>A0ABV2PDK0</accession>
<evidence type="ECO:0000313" key="2">
    <source>
        <dbReference type="Proteomes" id="UP001549363"/>
    </source>
</evidence>
<dbReference type="Proteomes" id="UP001549363">
    <property type="component" value="Unassembled WGS sequence"/>
</dbReference>
<proteinExistence type="predicted"/>
<comment type="caution">
    <text evidence="1">The sequence shown here is derived from an EMBL/GenBank/DDBJ whole genome shotgun (WGS) entry which is preliminary data.</text>
</comment>
<name>A0ABV2PDK0_9BACI</name>
<organism evidence="1 2">
    <name type="scientific">Lysinibacillus parviboronicapiens</name>
    <dbReference type="NCBI Taxonomy" id="436516"/>
    <lineage>
        <taxon>Bacteria</taxon>
        <taxon>Bacillati</taxon>
        <taxon>Bacillota</taxon>
        <taxon>Bacilli</taxon>
        <taxon>Bacillales</taxon>
        <taxon>Bacillaceae</taxon>
        <taxon>Lysinibacillus</taxon>
    </lineage>
</organism>
<keyword evidence="2" id="KW-1185">Reference proteome</keyword>
<protein>
    <submittedName>
        <fullName evidence="1">Uncharacterized protein</fullName>
    </submittedName>
</protein>